<name>A0A6S7AKW3_9BURK</name>
<evidence type="ECO:0000256" key="3">
    <source>
        <dbReference type="SAM" id="MobiDB-lite"/>
    </source>
</evidence>
<keyword evidence="4" id="KW-0732">Signal</keyword>
<feature type="signal peptide" evidence="4">
    <location>
        <begin position="1"/>
        <end position="35"/>
    </location>
</feature>
<dbReference type="Proteomes" id="UP000494111">
    <property type="component" value="Unassembled WGS sequence"/>
</dbReference>
<dbReference type="PANTHER" id="PTHR40841:SF2">
    <property type="entry name" value="SIDEROPHORE-DEGRADING ESTERASE (EUROFUNG)"/>
    <property type="match status" value="1"/>
</dbReference>
<proteinExistence type="inferred from homology"/>
<evidence type="ECO:0000256" key="1">
    <source>
        <dbReference type="ARBA" id="ARBA00005622"/>
    </source>
</evidence>
<accession>A0A6S7AKW3</accession>
<dbReference type="Gene3D" id="3.40.50.1820">
    <property type="entry name" value="alpha/beta hydrolase"/>
    <property type="match status" value="1"/>
</dbReference>
<feature type="compositionally biased region" description="Low complexity" evidence="3">
    <location>
        <begin position="45"/>
        <end position="59"/>
    </location>
</feature>
<organism evidence="5 6">
    <name type="scientific">Achromobacter deleyi</name>
    <dbReference type="NCBI Taxonomy" id="1353891"/>
    <lineage>
        <taxon>Bacteria</taxon>
        <taxon>Pseudomonadati</taxon>
        <taxon>Pseudomonadota</taxon>
        <taxon>Betaproteobacteria</taxon>
        <taxon>Burkholderiales</taxon>
        <taxon>Alcaligenaceae</taxon>
        <taxon>Achromobacter</taxon>
    </lineage>
</organism>
<dbReference type="EMBL" id="CADIJO010000023">
    <property type="protein sequence ID" value="CAB3732781.1"/>
    <property type="molecule type" value="Genomic_DNA"/>
</dbReference>
<reference evidence="5 6" key="1">
    <citation type="submission" date="2020-04" db="EMBL/GenBank/DDBJ databases">
        <authorList>
            <person name="De Canck E."/>
        </authorList>
    </citation>
    <scope>NUCLEOTIDE SEQUENCE [LARGE SCALE GENOMIC DNA]</scope>
    <source>
        <strain evidence="5 6">LMG 3458</strain>
    </source>
</reference>
<feature type="chain" id="PRO_5028867992" description="Ferri-bacillibactin esterase BesA" evidence="4">
    <location>
        <begin position="36"/>
        <end position="328"/>
    </location>
</feature>
<feature type="region of interest" description="Disordered" evidence="3">
    <location>
        <begin position="45"/>
        <end position="66"/>
    </location>
</feature>
<dbReference type="InterPro" id="IPR000801">
    <property type="entry name" value="Esterase-like"/>
</dbReference>
<evidence type="ECO:0000313" key="5">
    <source>
        <dbReference type="EMBL" id="CAB3732781.1"/>
    </source>
</evidence>
<dbReference type="RefSeq" id="WP_175195069.1">
    <property type="nucleotide sequence ID" value="NZ_CADIJO010000023.1"/>
</dbReference>
<keyword evidence="2" id="KW-0378">Hydrolase</keyword>
<evidence type="ECO:0000256" key="4">
    <source>
        <dbReference type="SAM" id="SignalP"/>
    </source>
</evidence>
<gene>
    <name evidence="5" type="ORF">LMG3458_04996</name>
</gene>
<dbReference type="InterPro" id="IPR029058">
    <property type="entry name" value="AB_hydrolase_fold"/>
</dbReference>
<dbReference type="Pfam" id="PF00756">
    <property type="entry name" value="Esterase"/>
    <property type="match status" value="1"/>
</dbReference>
<dbReference type="AlphaFoldDB" id="A0A6S7AKW3"/>
<evidence type="ECO:0000256" key="2">
    <source>
        <dbReference type="ARBA" id="ARBA00022801"/>
    </source>
</evidence>
<evidence type="ECO:0008006" key="7">
    <source>
        <dbReference type="Google" id="ProtNLM"/>
    </source>
</evidence>
<comment type="similarity">
    <text evidence="1">Belongs to the esterase D family.</text>
</comment>
<sequence>MTQTRAAMRQTPGAARRVALATLSAVLALSASGLAIGQQPLTATPAAKAPAAQPSPSAPDTRATLPGTVQFDLHPPGQPDRAYRIQVVEPRGKPPASGKRPVIYLLDGNAVFGAYYDAVRLQQDLAGSAIVVAVGYPTDLPFDFLRRSYDFSPPEPAGKPLPRVNGYPPPLGGEQALLAFLEGTLLPEIARRYPVDDRRLTLAGHSFGGMYALNVLYTRPDLFNQIVAISPSLWWQDHYLLDRESAFVRQAQAGKADLRRSRLLLMAGGAETAQTVHEARSLARRLDVALAPQGLATVYVELPDETHMSVPVAAATHVLRHVLTARQQ</sequence>
<dbReference type="GO" id="GO:0016788">
    <property type="term" value="F:hydrolase activity, acting on ester bonds"/>
    <property type="evidence" value="ECO:0007669"/>
    <property type="project" value="TreeGrafter"/>
</dbReference>
<protein>
    <recommendedName>
        <fullName evidence="7">Ferri-bacillibactin esterase BesA</fullName>
    </recommendedName>
</protein>
<dbReference type="PANTHER" id="PTHR40841">
    <property type="entry name" value="SIDEROPHORE TRIACETYLFUSARININE C ESTERASE"/>
    <property type="match status" value="1"/>
</dbReference>
<evidence type="ECO:0000313" key="6">
    <source>
        <dbReference type="Proteomes" id="UP000494111"/>
    </source>
</evidence>
<dbReference type="SUPFAM" id="SSF53474">
    <property type="entry name" value="alpha/beta-Hydrolases"/>
    <property type="match status" value="1"/>
</dbReference>
<dbReference type="InterPro" id="IPR052558">
    <property type="entry name" value="Siderophore_Hydrolase_D"/>
</dbReference>